<dbReference type="InterPro" id="IPR036291">
    <property type="entry name" value="NAD(P)-bd_dom_sf"/>
</dbReference>
<dbReference type="KEGG" id="epa:110244148"/>
<dbReference type="InterPro" id="IPR050984">
    <property type="entry name" value="Gfo/Idh/MocA_domain"/>
</dbReference>
<dbReference type="OMA" id="AHETGKY"/>
<evidence type="ECO:0000256" key="4">
    <source>
        <dbReference type="ARBA" id="ARBA00038984"/>
    </source>
</evidence>
<dbReference type="EC" id="1.3.1.20" evidence="3"/>
<name>A0A913XKT5_EXADI</name>
<protein>
    <recommendedName>
        <fullName evidence="5">Trans-1,2-dihydrobenzene-1,2-diol dehydrogenase</fullName>
        <ecNumber evidence="4">1.1.1.179</ecNumber>
        <ecNumber evidence="3">1.3.1.20</ecNumber>
    </recommendedName>
    <alternativeName>
        <fullName evidence="8">D-xylose 1-dehydrogenase</fullName>
    </alternativeName>
    <alternativeName>
        <fullName evidence="7">D-xylose-NADP dehydrogenase</fullName>
    </alternativeName>
    <alternativeName>
        <fullName evidence="6">Dimeric dihydrodiol dehydrogenase</fullName>
    </alternativeName>
</protein>
<evidence type="ECO:0000256" key="8">
    <source>
        <dbReference type="ARBA" id="ARBA00043025"/>
    </source>
</evidence>
<dbReference type="SUPFAM" id="SSF51735">
    <property type="entry name" value="NAD(P)-binding Rossmann-fold domains"/>
    <property type="match status" value="1"/>
</dbReference>
<dbReference type="Pfam" id="PF01408">
    <property type="entry name" value="GFO_IDH_MocA"/>
    <property type="match status" value="1"/>
</dbReference>
<evidence type="ECO:0000256" key="6">
    <source>
        <dbReference type="ARBA" id="ARBA00042926"/>
    </source>
</evidence>
<sequence>MSSSEALRWGILGAGKIANDFIIALKTLPAEEHHVVAIGASSCDKAQSLCRQHGVKKAYGSYKEVVSDPEVQVVYVSTIHPTHKELCLLALEHGKHVLCEKPMTLNLKDAKEVMQTARDKNLFFMEALWTRFFPLVDEVKNMIGSKEIGDVKVVMASFGFASLANIPRLIEKELGGGVLLDIGIYCLNMADIFFGGEKPQHISACGHKTSDDGVDYAITVTLLYSGNRMAQILASADTDLPNECIVCGSNGSVKICAPFWSSEKIIKSDGSEKEFPLPKPYAPMNFFNSTGMRYEIQAVRKSILSGKTQSEVMPHSTTERIMGWMDEIRRQIGVTYKEDN</sequence>
<dbReference type="Gene3D" id="3.30.360.10">
    <property type="entry name" value="Dihydrodipicolinate Reductase, domain 2"/>
    <property type="match status" value="1"/>
</dbReference>
<feature type="domain" description="Gfo/Idh/MocA-like oxidoreductase N-terminal" evidence="11">
    <location>
        <begin position="7"/>
        <end position="125"/>
    </location>
</feature>
<dbReference type="SUPFAM" id="SSF55347">
    <property type="entry name" value="Glyceraldehyde-3-phosphate dehydrogenase-like, C-terminal domain"/>
    <property type="match status" value="1"/>
</dbReference>
<evidence type="ECO:0000256" key="10">
    <source>
        <dbReference type="ARBA" id="ARBA00049233"/>
    </source>
</evidence>
<evidence type="ECO:0000313" key="14">
    <source>
        <dbReference type="Proteomes" id="UP000887567"/>
    </source>
</evidence>
<evidence type="ECO:0000256" key="7">
    <source>
        <dbReference type="ARBA" id="ARBA00042988"/>
    </source>
</evidence>
<dbReference type="InterPro" id="IPR000683">
    <property type="entry name" value="Gfo/Idh/MocA-like_OxRdtase_N"/>
</dbReference>
<dbReference type="PANTHER" id="PTHR22604">
    <property type="entry name" value="OXIDOREDUCTASES"/>
    <property type="match status" value="1"/>
</dbReference>
<evidence type="ECO:0000256" key="9">
    <source>
        <dbReference type="ARBA" id="ARBA00047423"/>
    </source>
</evidence>
<dbReference type="GO" id="GO:0000166">
    <property type="term" value="F:nucleotide binding"/>
    <property type="evidence" value="ECO:0007669"/>
    <property type="project" value="InterPro"/>
</dbReference>
<evidence type="ECO:0000256" key="2">
    <source>
        <dbReference type="ARBA" id="ARBA00023002"/>
    </source>
</evidence>
<dbReference type="GO" id="GO:0047837">
    <property type="term" value="F:D-xylose 1-dehydrogenase (NADP+) activity"/>
    <property type="evidence" value="ECO:0007669"/>
    <property type="project" value="UniProtKB-EC"/>
</dbReference>
<dbReference type="Proteomes" id="UP000887567">
    <property type="component" value="Unplaced"/>
</dbReference>
<comment type="catalytic activity">
    <reaction evidence="10">
        <text>D-xylose + NADP(+) = D-xylono-1,5-lactone + NADPH + H(+)</text>
        <dbReference type="Rhea" id="RHEA:22000"/>
        <dbReference type="ChEBI" id="CHEBI:15378"/>
        <dbReference type="ChEBI" id="CHEBI:15867"/>
        <dbReference type="ChEBI" id="CHEBI:53455"/>
        <dbReference type="ChEBI" id="CHEBI:57783"/>
        <dbReference type="ChEBI" id="CHEBI:58349"/>
        <dbReference type="EC" id="1.1.1.179"/>
    </reaction>
</comment>
<dbReference type="RefSeq" id="XP_020905984.1">
    <property type="nucleotide sequence ID" value="XM_021050325.2"/>
</dbReference>
<comment type="catalytic activity">
    <reaction evidence="9">
        <text>(1R,2R)-1,2-dihydrobenzene-1,2-diol + NADP(+) = catechol + NADPH + H(+)</text>
        <dbReference type="Rhea" id="RHEA:16729"/>
        <dbReference type="ChEBI" id="CHEBI:10702"/>
        <dbReference type="ChEBI" id="CHEBI:15378"/>
        <dbReference type="ChEBI" id="CHEBI:18135"/>
        <dbReference type="ChEBI" id="CHEBI:57783"/>
        <dbReference type="ChEBI" id="CHEBI:58349"/>
        <dbReference type="EC" id="1.3.1.20"/>
    </reaction>
</comment>
<dbReference type="EnsemblMetazoa" id="XM_021050325.2">
    <property type="protein sequence ID" value="XP_020905984.1"/>
    <property type="gene ID" value="LOC110244148"/>
</dbReference>
<feature type="domain" description="GFO/IDH/MocA-like oxidoreductase" evidence="12">
    <location>
        <begin position="138"/>
        <end position="253"/>
    </location>
</feature>
<evidence type="ECO:0000313" key="13">
    <source>
        <dbReference type="EnsemblMetazoa" id="XP_020905984.1"/>
    </source>
</evidence>
<dbReference type="EC" id="1.1.1.179" evidence="4"/>
<evidence type="ECO:0000256" key="5">
    <source>
        <dbReference type="ARBA" id="ARBA00040603"/>
    </source>
</evidence>
<evidence type="ECO:0000259" key="11">
    <source>
        <dbReference type="Pfam" id="PF01408"/>
    </source>
</evidence>
<dbReference type="PANTHER" id="PTHR22604:SF105">
    <property type="entry name" value="TRANS-1,2-DIHYDROBENZENE-1,2-DIOL DEHYDROGENASE"/>
    <property type="match status" value="1"/>
</dbReference>
<dbReference type="InterPro" id="IPR055170">
    <property type="entry name" value="GFO_IDH_MocA-like_dom"/>
</dbReference>
<accession>A0A913XKT5</accession>
<comment type="similarity">
    <text evidence="1">Belongs to the Gfo/Idh/MocA family.</text>
</comment>
<dbReference type="GO" id="GO:0047115">
    <property type="term" value="F:trans-1,2-dihydrobenzene-1,2-diol dehydrogenase activity"/>
    <property type="evidence" value="ECO:0007669"/>
    <property type="project" value="UniProtKB-EC"/>
</dbReference>
<proteinExistence type="inferred from homology"/>
<reference evidence="13" key="1">
    <citation type="submission" date="2022-11" db="UniProtKB">
        <authorList>
            <consortium name="EnsemblMetazoa"/>
        </authorList>
    </citation>
    <scope>IDENTIFICATION</scope>
</reference>
<dbReference type="AlphaFoldDB" id="A0A913XKT5"/>
<dbReference type="Pfam" id="PF22725">
    <property type="entry name" value="GFO_IDH_MocA_C3"/>
    <property type="match status" value="1"/>
</dbReference>
<keyword evidence="14" id="KW-1185">Reference proteome</keyword>
<evidence type="ECO:0000256" key="3">
    <source>
        <dbReference type="ARBA" id="ARBA00038853"/>
    </source>
</evidence>
<evidence type="ECO:0000259" key="12">
    <source>
        <dbReference type="Pfam" id="PF22725"/>
    </source>
</evidence>
<dbReference type="GeneID" id="110244148"/>
<keyword evidence="2" id="KW-0560">Oxidoreductase</keyword>
<dbReference type="OrthoDB" id="2129491at2759"/>
<organism evidence="13 14">
    <name type="scientific">Exaiptasia diaphana</name>
    <name type="common">Tropical sea anemone</name>
    <name type="synonym">Aiptasia pulchella</name>
    <dbReference type="NCBI Taxonomy" id="2652724"/>
    <lineage>
        <taxon>Eukaryota</taxon>
        <taxon>Metazoa</taxon>
        <taxon>Cnidaria</taxon>
        <taxon>Anthozoa</taxon>
        <taxon>Hexacorallia</taxon>
        <taxon>Actiniaria</taxon>
        <taxon>Aiptasiidae</taxon>
        <taxon>Exaiptasia</taxon>
    </lineage>
</organism>
<evidence type="ECO:0000256" key="1">
    <source>
        <dbReference type="ARBA" id="ARBA00010928"/>
    </source>
</evidence>
<dbReference type="Gene3D" id="3.40.50.720">
    <property type="entry name" value="NAD(P)-binding Rossmann-like Domain"/>
    <property type="match status" value="1"/>
</dbReference>